<keyword evidence="4" id="KW-0547">Nucleotide-binding</keyword>
<comment type="similarity">
    <text evidence="2 9">Belongs to the RecN family.</text>
</comment>
<keyword evidence="5 9" id="KW-0227">DNA damage</keyword>
<evidence type="ECO:0000313" key="12">
    <source>
        <dbReference type="EMBL" id="PTU32092.1"/>
    </source>
</evidence>
<proteinExistence type="inferred from homology"/>
<name>A0A2T5MHN5_9GAMM</name>
<comment type="function">
    <text evidence="1 9">May be involved in recombinational repair of damaged DNA.</text>
</comment>
<evidence type="ECO:0000256" key="10">
    <source>
        <dbReference type="SAM" id="Coils"/>
    </source>
</evidence>
<evidence type="ECO:0000256" key="6">
    <source>
        <dbReference type="ARBA" id="ARBA00022840"/>
    </source>
</evidence>
<dbReference type="Pfam" id="PF02463">
    <property type="entry name" value="SMC_N"/>
    <property type="match status" value="1"/>
</dbReference>
<evidence type="ECO:0000256" key="8">
    <source>
        <dbReference type="ARBA" id="ARBA00033408"/>
    </source>
</evidence>
<evidence type="ECO:0000256" key="2">
    <source>
        <dbReference type="ARBA" id="ARBA00009441"/>
    </source>
</evidence>
<feature type="coiled-coil region" evidence="10">
    <location>
        <begin position="321"/>
        <end position="376"/>
    </location>
</feature>
<dbReference type="NCBIfam" id="NF008121">
    <property type="entry name" value="PRK10869.1"/>
    <property type="match status" value="1"/>
</dbReference>
<accession>A0A2T5MHN5</accession>
<evidence type="ECO:0000256" key="5">
    <source>
        <dbReference type="ARBA" id="ARBA00022763"/>
    </source>
</evidence>
<dbReference type="OrthoDB" id="9806954at2"/>
<protein>
    <recommendedName>
        <fullName evidence="3 9">DNA repair protein RecN</fullName>
    </recommendedName>
    <alternativeName>
        <fullName evidence="8 9">Recombination protein N</fullName>
    </alternativeName>
</protein>
<keyword evidence="10" id="KW-0175">Coiled coil</keyword>
<evidence type="ECO:0000256" key="3">
    <source>
        <dbReference type="ARBA" id="ARBA00021315"/>
    </source>
</evidence>
<dbReference type="PANTHER" id="PTHR11059">
    <property type="entry name" value="DNA REPAIR PROTEIN RECN"/>
    <property type="match status" value="1"/>
</dbReference>
<dbReference type="RefSeq" id="WP_107939284.1">
    <property type="nucleotide sequence ID" value="NZ_QANS01000002.1"/>
</dbReference>
<evidence type="ECO:0000256" key="9">
    <source>
        <dbReference type="PIRNR" id="PIRNR003128"/>
    </source>
</evidence>
<keyword evidence="6" id="KW-0067">ATP-binding</keyword>
<dbReference type="AlphaFoldDB" id="A0A2T5MHN5"/>
<gene>
    <name evidence="12" type="ORF">CJD38_05320</name>
</gene>
<dbReference type="GO" id="GO:0006310">
    <property type="term" value="P:DNA recombination"/>
    <property type="evidence" value="ECO:0007669"/>
    <property type="project" value="InterPro"/>
</dbReference>
<dbReference type="EMBL" id="QANS01000002">
    <property type="protein sequence ID" value="PTU32092.1"/>
    <property type="molecule type" value="Genomic_DNA"/>
</dbReference>
<dbReference type="PANTHER" id="PTHR11059:SF0">
    <property type="entry name" value="DNA REPAIR PROTEIN RECN"/>
    <property type="match status" value="1"/>
</dbReference>
<dbReference type="Gene3D" id="3.40.50.300">
    <property type="entry name" value="P-loop containing nucleotide triphosphate hydrolases"/>
    <property type="match status" value="2"/>
</dbReference>
<sequence>MLKHLNIRNLAIIDELELDFAAGFTTLTGETGAGKSILIDAIGLVIGTRADSALVRVGQEKAEISAEFSLSDSAEAHAWLGEQEMLDADDKNLCVIRRVVYAEGRTRAFVNGNAVNAGQLRELGETLIEIFGQSESQTLLRGDVQRRLLDDFGSYTNALEAVAKAARAHAEIERSIERIRNAGERDPAQIDYLRFQLRELEALNLQEGELEQLETDHKRLANAGKLIGDGGQALDLLYGGESSLYDQLSKVSSLLGALAPIDEGFNDALALSDAAQAQVRESADALRRVLDKLELDPDQLAQMERRLATVHELARKHRIKAAELPERLTSLKTELDELEHAATRLNELESQRDAALKTYRTAAQKLSNERTKAAKKFNDGVTTIVRQLGMANAQFIAAIENNAGDKPRAHGDDEIRFDFSANPGQPPRALAKVASGGELSRVSLAIQVVGSQNGGAATMIFDEVDAGIGGGTAEIVGQKLRALGSSRQVLCVTHLAQVAAQSANHFGIRKEIKTGQTFTRVRPLADKDRVEELARMQGGVEITAAALSHAKELLKNAAKV</sequence>
<dbReference type="InterPro" id="IPR003395">
    <property type="entry name" value="RecF/RecN/SMC_N"/>
</dbReference>
<dbReference type="GO" id="GO:0009432">
    <property type="term" value="P:SOS response"/>
    <property type="evidence" value="ECO:0007669"/>
    <property type="project" value="TreeGrafter"/>
</dbReference>
<evidence type="ECO:0000256" key="1">
    <source>
        <dbReference type="ARBA" id="ARBA00003618"/>
    </source>
</evidence>
<dbReference type="FunFam" id="3.40.50.300:FF:000356">
    <property type="entry name" value="DNA repair protein RecN"/>
    <property type="match status" value="1"/>
</dbReference>
<dbReference type="InterPro" id="IPR004604">
    <property type="entry name" value="DNA_recomb/repair_RecN"/>
</dbReference>
<keyword evidence="13" id="KW-1185">Reference proteome</keyword>
<dbReference type="InterPro" id="IPR027417">
    <property type="entry name" value="P-loop_NTPase"/>
</dbReference>
<evidence type="ECO:0000256" key="7">
    <source>
        <dbReference type="ARBA" id="ARBA00023204"/>
    </source>
</evidence>
<keyword evidence="7 9" id="KW-0234">DNA repair</keyword>
<dbReference type="FunFam" id="3.40.50.300:FF:000319">
    <property type="entry name" value="DNA repair protein RecN"/>
    <property type="match status" value="1"/>
</dbReference>
<dbReference type="NCBIfam" id="TIGR00634">
    <property type="entry name" value="recN"/>
    <property type="match status" value="1"/>
</dbReference>
<organism evidence="12 13">
    <name type="scientific">Stenotrophobium rhamnosiphilum</name>
    <dbReference type="NCBI Taxonomy" id="2029166"/>
    <lineage>
        <taxon>Bacteria</taxon>
        <taxon>Pseudomonadati</taxon>
        <taxon>Pseudomonadota</taxon>
        <taxon>Gammaproteobacteria</taxon>
        <taxon>Nevskiales</taxon>
        <taxon>Nevskiaceae</taxon>
        <taxon>Stenotrophobium</taxon>
    </lineage>
</organism>
<dbReference type="PIRSF" id="PIRSF003128">
    <property type="entry name" value="RecN"/>
    <property type="match status" value="1"/>
</dbReference>
<feature type="coiled-coil region" evidence="10">
    <location>
        <begin position="162"/>
        <end position="223"/>
    </location>
</feature>
<dbReference type="GO" id="GO:0005524">
    <property type="term" value="F:ATP binding"/>
    <property type="evidence" value="ECO:0007669"/>
    <property type="project" value="UniProtKB-KW"/>
</dbReference>
<dbReference type="SUPFAM" id="SSF52540">
    <property type="entry name" value="P-loop containing nucleoside triphosphate hydrolases"/>
    <property type="match status" value="2"/>
</dbReference>
<dbReference type="CDD" id="cd03241">
    <property type="entry name" value="ABC_RecN"/>
    <property type="match status" value="2"/>
</dbReference>
<dbReference type="GO" id="GO:0006281">
    <property type="term" value="P:DNA repair"/>
    <property type="evidence" value="ECO:0007669"/>
    <property type="project" value="UniProtKB-KW"/>
</dbReference>
<reference evidence="12 13" key="1">
    <citation type="submission" date="2018-04" db="EMBL/GenBank/DDBJ databases">
        <title>Novel species isolated from glacier.</title>
        <authorList>
            <person name="Liu Q."/>
            <person name="Xin Y.-H."/>
        </authorList>
    </citation>
    <scope>NUCLEOTIDE SEQUENCE [LARGE SCALE GENOMIC DNA]</scope>
    <source>
        <strain evidence="12 13">GT1R17</strain>
    </source>
</reference>
<feature type="domain" description="RecF/RecN/SMC N-terminal" evidence="11">
    <location>
        <begin position="2"/>
        <end position="510"/>
    </location>
</feature>
<evidence type="ECO:0000313" key="13">
    <source>
        <dbReference type="Proteomes" id="UP000244248"/>
    </source>
</evidence>
<evidence type="ECO:0000259" key="11">
    <source>
        <dbReference type="Pfam" id="PF02463"/>
    </source>
</evidence>
<evidence type="ECO:0000256" key="4">
    <source>
        <dbReference type="ARBA" id="ARBA00022741"/>
    </source>
</evidence>
<dbReference type="GO" id="GO:0043590">
    <property type="term" value="C:bacterial nucleoid"/>
    <property type="evidence" value="ECO:0007669"/>
    <property type="project" value="TreeGrafter"/>
</dbReference>
<dbReference type="Proteomes" id="UP000244248">
    <property type="component" value="Unassembled WGS sequence"/>
</dbReference>
<comment type="caution">
    <text evidence="12">The sequence shown here is derived from an EMBL/GenBank/DDBJ whole genome shotgun (WGS) entry which is preliminary data.</text>
</comment>